<dbReference type="Proteomes" id="UP000516786">
    <property type="component" value="Chromosome"/>
</dbReference>
<evidence type="ECO:0000256" key="6">
    <source>
        <dbReference type="ARBA" id="ARBA00022723"/>
    </source>
</evidence>
<comment type="pathway">
    <text evidence="3">Organic acid metabolism; glycolate biosynthesis; glycolate from 2-phosphoglycolate: step 1/1.</text>
</comment>
<evidence type="ECO:0000313" key="9">
    <source>
        <dbReference type="EMBL" id="QOC96713.1"/>
    </source>
</evidence>
<proteinExistence type="inferred from homology"/>
<dbReference type="InterPro" id="IPR050155">
    <property type="entry name" value="HAD-like_hydrolase_sf"/>
</dbReference>
<dbReference type="EMBL" id="AP015029">
    <property type="protein sequence ID" value="BAW24893.1"/>
    <property type="molecule type" value="Genomic_DNA"/>
</dbReference>
<comment type="catalytic activity">
    <reaction evidence="1">
        <text>2-phosphoglycolate + H2O = glycolate + phosphate</text>
        <dbReference type="Rhea" id="RHEA:14369"/>
        <dbReference type="ChEBI" id="CHEBI:15377"/>
        <dbReference type="ChEBI" id="CHEBI:29805"/>
        <dbReference type="ChEBI" id="CHEBI:43474"/>
        <dbReference type="ChEBI" id="CHEBI:58033"/>
        <dbReference type="EC" id="3.1.3.18"/>
    </reaction>
</comment>
<dbReference type="PANTHER" id="PTHR43434:SF1">
    <property type="entry name" value="PHOSPHOGLYCOLATE PHOSPHATASE"/>
    <property type="match status" value="1"/>
</dbReference>
<accession>A0A1L7NHH2</accession>
<dbReference type="GO" id="GO:0008967">
    <property type="term" value="F:phosphoglycolate phosphatase activity"/>
    <property type="evidence" value="ECO:0007669"/>
    <property type="project" value="UniProtKB-EC"/>
</dbReference>
<evidence type="ECO:0000256" key="1">
    <source>
        <dbReference type="ARBA" id="ARBA00000830"/>
    </source>
</evidence>
<dbReference type="InterPro" id="IPR023214">
    <property type="entry name" value="HAD_sf"/>
</dbReference>
<dbReference type="GO" id="GO:0005829">
    <property type="term" value="C:cytosol"/>
    <property type="evidence" value="ECO:0007669"/>
    <property type="project" value="TreeGrafter"/>
</dbReference>
<comment type="similarity">
    <text evidence="4">Belongs to the HAD-like hydrolase superfamily. CbbY/CbbZ/Gph/YieH family.</text>
</comment>
<dbReference type="RefSeq" id="WP_016488443.1">
    <property type="nucleotide sequence ID" value="NZ_AP015029.1"/>
</dbReference>
<dbReference type="Proteomes" id="UP000218731">
    <property type="component" value="Chromosome 1"/>
</dbReference>
<reference evidence="8 10" key="1">
    <citation type="submission" date="2015-11" db="EMBL/GenBank/DDBJ databases">
        <title>Complete genome sequencing of a biphenyl-degrading bacterium, Pseudomonas putida KF715 (=NBRC110667).</title>
        <authorList>
            <person name="Suenaga H."/>
            <person name="Fujihara N."/>
            <person name="Watanabe T."/>
            <person name="Hirose J."/>
            <person name="Kimura N."/>
            <person name="Yamazoe A."/>
            <person name="Hosoyama A."/>
            <person name="Shimodaira J."/>
            <person name="Furukawa K."/>
        </authorList>
    </citation>
    <scope>NUCLEOTIDE SEQUENCE [LARGE SCALE GENOMIC DNA]</scope>
    <source>
        <strain evidence="8 10">KF715</strain>
    </source>
</reference>
<dbReference type="Gene3D" id="3.40.50.1000">
    <property type="entry name" value="HAD superfamily/HAD-like"/>
    <property type="match status" value="1"/>
</dbReference>
<dbReference type="SFLD" id="SFLDS00003">
    <property type="entry name" value="Haloacid_Dehalogenase"/>
    <property type="match status" value="1"/>
</dbReference>
<dbReference type="InterPro" id="IPR036412">
    <property type="entry name" value="HAD-like_sf"/>
</dbReference>
<dbReference type="GO" id="GO:0006281">
    <property type="term" value="P:DNA repair"/>
    <property type="evidence" value="ECO:0007669"/>
    <property type="project" value="TreeGrafter"/>
</dbReference>
<evidence type="ECO:0000313" key="8">
    <source>
        <dbReference type="EMBL" id="BAW24893.1"/>
    </source>
</evidence>
<dbReference type="InterPro" id="IPR023198">
    <property type="entry name" value="PGP-like_dom2"/>
</dbReference>
<dbReference type="AlphaFoldDB" id="A0A1L7NHH2"/>
<evidence type="ECO:0000256" key="2">
    <source>
        <dbReference type="ARBA" id="ARBA00001946"/>
    </source>
</evidence>
<sequence length="211" mass="22451">MKRHVLFDFDGTLVDSAPAILACFARVLKAHGLHAMCPIDASLIGPPLRQTLATLSGSSDAALLDALSASFKDIYDAEACLETAAYEGCQAALEQLRAQGFNLSIATNKRLLPTQRIIAALGWQGLFSEVYASDSYPGRYSDKSGMIAALLEDGGIAAQSAIYIGDTVADGRAAAANGVEFWPVVWGYGQFASDEQPLPSPQQLLERLVRA</sequence>
<keyword evidence="7" id="KW-0119">Carbohydrate metabolism</keyword>
<dbReference type="GO" id="GO:0046872">
    <property type="term" value="F:metal ion binding"/>
    <property type="evidence" value="ECO:0007669"/>
    <property type="project" value="UniProtKB-KW"/>
</dbReference>
<dbReference type="Pfam" id="PF13419">
    <property type="entry name" value="HAD_2"/>
    <property type="match status" value="1"/>
</dbReference>
<evidence type="ECO:0000256" key="7">
    <source>
        <dbReference type="ARBA" id="ARBA00023277"/>
    </source>
</evidence>
<dbReference type="EC" id="3.1.3.18" evidence="5"/>
<reference evidence="9 11" key="2">
    <citation type="submission" date="2020-09" db="EMBL/GenBank/DDBJ databases">
        <title>Co-existence of a novel multidrug-resistance efflux pump with carbapenem resistance gene blaVIM-2 in one megaplasmid in Pseudomonas putida.</title>
        <authorList>
            <person name="Peng K."/>
            <person name="Li R."/>
        </authorList>
    </citation>
    <scope>NUCLEOTIDE SEQUENCE [LARGE SCALE GENOMIC DNA]</scope>
    <source>
        <strain evidence="9 11">ZXPA-20</strain>
    </source>
</reference>
<evidence type="ECO:0000256" key="4">
    <source>
        <dbReference type="ARBA" id="ARBA00006171"/>
    </source>
</evidence>
<comment type="cofactor">
    <cofactor evidence="2">
        <name>Mg(2+)</name>
        <dbReference type="ChEBI" id="CHEBI:18420"/>
    </cofactor>
</comment>
<evidence type="ECO:0000313" key="11">
    <source>
        <dbReference type="Proteomes" id="UP000516786"/>
    </source>
</evidence>
<evidence type="ECO:0000256" key="5">
    <source>
        <dbReference type="ARBA" id="ARBA00013078"/>
    </source>
</evidence>
<keyword evidence="6" id="KW-0479">Metal-binding</keyword>
<dbReference type="Gene3D" id="1.10.150.240">
    <property type="entry name" value="Putative phosphatase, domain 2"/>
    <property type="match status" value="1"/>
</dbReference>
<dbReference type="SFLD" id="SFLDG01129">
    <property type="entry name" value="C1.5:_HAD__Beta-PGM__Phosphata"/>
    <property type="match status" value="1"/>
</dbReference>
<dbReference type="SUPFAM" id="SSF56784">
    <property type="entry name" value="HAD-like"/>
    <property type="match status" value="1"/>
</dbReference>
<dbReference type="InterPro" id="IPR041492">
    <property type="entry name" value="HAD_2"/>
</dbReference>
<dbReference type="PANTHER" id="PTHR43434">
    <property type="entry name" value="PHOSPHOGLYCOLATE PHOSPHATASE"/>
    <property type="match status" value="1"/>
</dbReference>
<evidence type="ECO:0000313" key="10">
    <source>
        <dbReference type="Proteomes" id="UP000218731"/>
    </source>
</evidence>
<evidence type="ECO:0000256" key="3">
    <source>
        <dbReference type="ARBA" id="ARBA00004818"/>
    </source>
</evidence>
<protein>
    <recommendedName>
        <fullName evidence="5">phosphoglycolate phosphatase</fullName>
        <ecNumber evidence="5">3.1.3.18</ecNumber>
    </recommendedName>
</protein>
<name>A0A1L7NHH2_PSEPU</name>
<gene>
    <name evidence="9" type="ORF">ID616_21945</name>
    <name evidence="8" type="ORF">KF715C_ch43200</name>
</gene>
<dbReference type="EMBL" id="CP061723">
    <property type="protein sequence ID" value="QOC96713.1"/>
    <property type="molecule type" value="Genomic_DNA"/>
</dbReference>
<organism evidence="8 10">
    <name type="scientific">Pseudomonas putida</name>
    <name type="common">Arthrobacter siderocapsulatus</name>
    <dbReference type="NCBI Taxonomy" id="303"/>
    <lineage>
        <taxon>Bacteria</taxon>
        <taxon>Pseudomonadati</taxon>
        <taxon>Pseudomonadota</taxon>
        <taxon>Gammaproteobacteria</taxon>
        <taxon>Pseudomonadales</taxon>
        <taxon>Pseudomonadaceae</taxon>
        <taxon>Pseudomonas</taxon>
    </lineage>
</organism>